<dbReference type="PANTHER" id="PTHR23028">
    <property type="entry name" value="ACETYLTRANSFERASE"/>
    <property type="match status" value="1"/>
</dbReference>
<proteinExistence type="predicted"/>
<feature type="transmembrane region" description="Helical" evidence="1">
    <location>
        <begin position="136"/>
        <end position="157"/>
    </location>
</feature>
<feature type="transmembrane region" description="Helical" evidence="1">
    <location>
        <begin position="486"/>
        <end position="507"/>
    </location>
</feature>
<evidence type="ECO:0000313" key="3">
    <source>
        <dbReference type="EMBL" id="KUI54709.1"/>
    </source>
</evidence>
<dbReference type="EMBL" id="KN714675">
    <property type="protein sequence ID" value="KUI54709.1"/>
    <property type="molecule type" value="Genomic_DNA"/>
</dbReference>
<evidence type="ECO:0000313" key="4">
    <source>
        <dbReference type="Proteomes" id="UP000078576"/>
    </source>
</evidence>
<dbReference type="InterPro" id="IPR050879">
    <property type="entry name" value="Acyltransferase_3"/>
</dbReference>
<accession>A0A194USV1</accession>
<name>A0A194USV1_CYTMA</name>
<organism evidence="3 4">
    <name type="scientific">Cytospora mali</name>
    <name type="common">Apple Valsa canker fungus</name>
    <name type="synonym">Valsa mali</name>
    <dbReference type="NCBI Taxonomy" id="578113"/>
    <lineage>
        <taxon>Eukaryota</taxon>
        <taxon>Fungi</taxon>
        <taxon>Dikarya</taxon>
        <taxon>Ascomycota</taxon>
        <taxon>Pezizomycotina</taxon>
        <taxon>Sordariomycetes</taxon>
        <taxon>Sordariomycetidae</taxon>
        <taxon>Diaporthales</taxon>
        <taxon>Cytosporaceae</taxon>
        <taxon>Cytospora</taxon>
    </lineage>
</organism>
<dbReference type="Pfam" id="PF01757">
    <property type="entry name" value="Acyl_transf_3"/>
    <property type="match status" value="1"/>
</dbReference>
<dbReference type="OrthoDB" id="5819582at2759"/>
<keyword evidence="1" id="KW-1133">Transmembrane helix</keyword>
<feature type="transmembrane region" description="Helical" evidence="1">
    <location>
        <begin position="455"/>
        <end position="474"/>
    </location>
</feature>
<keyword evidence="4" id="KW-1185">Reference proteome</keyword>
<dbReference type="InterPro" id="IPR002656">
    <property type="entry name" value="Acyl_transf_3_dom"/>
</dbReference>
<feature type="domain" description="Acyltransferase 3" evidence="2">
    <location>
        <begin position="91"/>
        <end position="499"/>
    </location>
</feature>
<protein>
    <recommendedName>
        <fullName evidence="2">Acyltransferase 3 domain-containing protein</fullName>
    </recommendedName>
</protein>
<feature type="transmembrane region" description="Helical" evidence="1">
    <location>
        <begin position="268"/>
        <end position="288"/>
    </location>
</feature>
<gene>
    <name evidence="3" type="ORF">VP1G_02067</name>
</gene>
<evidence type="ECO:0000259" key="2">
    <source>
        <dbReference type="Pfam" id="PF01757"/>
    </source>
</evidence>
<keyword evidence="1" id="KW-0472">Membrane</keyword>
<feature type="transmembrane region" description="Helical" evidence="1">
    <location>
        <begin position="419"/>
        <end position="443"/>
    </location>
</feature>
<feature type="transmembrane region" description="Helical" evidence="1">
    <location>
        <begin position="300"/>
        <end position="325"/>
    </location>
</feature>
<dbReference type="GO" id="GO:0016747">
    <property type="term" value="F:acyltransferase activity, transferring groups other than amino-acyl groups"/>
    <property type="evidence" value="ECO:0007669"/>
    <property type="project" value="InterPro"/>
</dbReference>
<dbReference type="Proteomes" id="UP000078576">
    <property type="component" value="Unassembled WGS sequence"/>
</dbReference>
<sequence>MFPWFDHRSRKVDHDEELPPYLPLENIEEAGEPASVDCALYESPLEAEKPPSHPPRGLGRAAKWTLHYLHAFVPTFLRPSSREPKKLYPTSWLDGLRGIAALLVVCHHCSLLWFSWDIHSAWKPGQKLLLIQLPLIRLLISGKCHVAVFFAVSGYAISHKPLKLAREGHFDEVGATLSSSVFRRHTRLYMPAAVVTFVSALMTQLGWYGRVGLPGVASPTREPPHANDLMGQLWHFAGTQVATTDPIGQEHAQAGVRRRVQSPYDANLWTLPIEFNTSMVIFMFLVAFTRVHDRVRMAFALALIVYFHYYFIYWALFLFLGGMLICDLHFELEQMGWHTRPADESSTVPPMRVQARRGFVSRVWNKIKGSRVHTRVPSLASFGLALWMLSMPEMARGGREAAGYVTIASLVPDRYQDELIVPLGAIFLVLVVDRATYLQVLFTNRFAQYMGKISYSLYMIHGPLLWTLGSFLGQKCVGITGEETDLMYTLGIALAALLWWPVALYVADLTYRCVDLKSVQLARWAYEKLLKKKRYD</sequence>
<feature type="transmembrane region" description="Helical" evidence="1">
    <location>
        <begin position="188"/>
        <end position="208"/>
    </location>
</feature>
<dbReference type="AlphaFoldDB" id="A0A194USV1"/>
<reference evidence="4" key="1">
    <citation type="submission" date="2014-12" db="EMBL/GenBank/DDBJ databases">
        <title>Genome Sequence of Valsa Canker Pathogens Uncovers a Specific Adaption of Colonization on Woody Bark.</title>
        <authorList>
            <person name="Yin Z."/>
            <person name="Liu H."/>
            <person name="Gao X."/>
            <person name="Li Z."/>
            <person name="Song N."/>
            <person name="Ke X."/>
            <person name="Dai Q."/>
            <person name="Wu Y."/>
            <person name="Sun Y."/>
            <person name="Xu J.-R."/>
            <person name="Kang Z.K."/>
            <person name="Wang L."/>
            <person name="Huang L."/>
        </authorList>
    </citation>
    <scope>NUCLEOTIDE SEQUENCE [LARGE SCALE GENOMIC DNA]</scope>
    <source>
        <strain evidence="4">SXYL134</strain>
    </source>
</reference>
<keyword evidence="1" id="KW-0812">Transmembrane</keyword>
<dbReference type="STRING" id="694573.A0A194USV1"/>
<evidence type="ECO:0000256" key="1">
    <source>
        <dbReference type="SAM" id="Phobius"/>
    </source>
</evidence>
<dbReference type="PANTHER" id="PTHR23028:SF134">
    <property type="entry name" value="PUTATIVE (AFU_ORTHOLOGUE AFUA_4G08520)-RELATED"/>
    <property type="match status" value="1"/>
</dbReference>